<dbReference type="InterPro" id="IPR036291">
    <property type="entry name" value="NAD(P)-bd_dom_sf"/>
</dbReference>
<evidence type="ECO:0000259" key="6">
    <source>
        <dbReference type="Pfam" id="PF02826"/>
    </source>
</evidence>
<evidence type="ECO:0000313" key="7">
    <source>
        <dbReference type="EMBL" id="KAL3421696.1"/>
    </source>
</evidence>
<dbReference type="CDD" id="cd12183">
    <property type="entry name" value="LDH_like_2"/>
    <property type="match status" value="1"/>
</dbReference>
<dbReference type="PROSITE" id="PS00670">
    <property type="entry name" value="D_2_HYDROXYACID_DH_2"/>
    <property type="match status" value="1"/>
</dbReference>
<sequence length="336" mass="36489">MKVAFFSAKHYDQEAFDKVNSKLGSPLDITYLTSSLDSSTAALAQDHAAICLFVNDVADDEVLQALHGHGVRHIALRCAGTDNCDLNVASDLGIGVCHVPSYSPHAVAEFTVGLLLSLVRKYHKAFNRTREGNFSLSGLVGFNLFEKTVGIIGTGQIGLLTGKILSMGFGCKVIAYDLYPNEAMANSYGISYKSMEEVLKESDILSFHCPLTPATHHILNATTLALTKPGVVIVNTSRGGLMDTKALIKYLKTGHIGGLALDVYEGEKEYFFRDKSRDVIQDDDLSRLMSFYNVVISGHQAFLSKEALEAIAEASVSDLRSFGQGEEVTRVAKLKN</sequence>
<feature type="domain" description="D-isomer specific 2-hydroxyacid dehydrogenase NAD-binding" evidence="6">
    <location>
        <begin position="112"/>
        <end position="301"/>
    </location>
</feature>
<dbReference type="PROSITE" id="PS00671">
    <property type="entry name" value="D_2_HYDROXYACID_DH_3"/>
    <property type="match status" value="1"/>
</dbReference>
<dbReference type="Gene3D" id="3.40.50.720">
    <property type="entry name" value="NAD(P)-binding Rossmann-like Domain"/>
    <property type="match status" value="2"/>
</dbReference>
<dbReference type="SUPFAM" id="SSF52283">
    <property type="entry name" value="Formate/glycerate dehydrogenase catalytic domain-like"/>
    <property type="match status" value="1"/>
</dbReference>
<dbReference type="PROSITE" id="PS00065">
    <property type="entry name" value="D_2_HYDROXYACID_DH_1"/>
    <property type="match status" value="1"/>
</dbReference>
<dbReference type="InterPro" id="IPR006140">
    <property type="entry name" value="D-isomer_DH_NAD-bd"/>
</dbReference>
<evidence type="ECO:0000259" key="5">
    <source>
        <dbReference type="Pfam" id="PF00389"/>
    </source>
</evidence>
<dbReference type="EMBL" id="JBFCZG010000005">
    <property type="protein sequence ID" value="KAL3421696.1"/>
    <property type="molecule type" value="Genomic_DNA"/>
</dbReference>
<dbReference type="Pfam" id="PF02826">
    <property type="entry name" value="2-Hacid_dh_C"/>
    <property type="match status" value="1"/>
</dbReference>
<accession>A0ABR4PEE1</accession>
<evidence type="ECO:0000256" key="2">
    <source>
        <dbReference type="ARBA" id="ARBA00023002"/>
    </source>
</evidence>
<dbReference type="InterPro" id="IPR058205">
    <property type="entry name" value="D-LDH-like"/>
</dbReference>
<name>A0ABR4PEE1_9HELO</name>
<reference evidence="7 8" key="1">
    <citation type="submission" date="2024-06" db="EMBL/GenBank/DDBJ databases">
        <title>Complete genome of Phlyctema vagabunda strain 19-DSS-EL-015.</title>
        <authorList>
            <person name="Fiorenzani C."/>
        </authorList>
    </citation>
    <scope>NUCLEOTIDE SEQUENCE [LARGE SCALE GENOMIC DNA]</scope>
    <source>
        <strain evidence="7 8">19-DSS-EL-015</strain>
    </source>
</reference>
<gene>
    <name evidence="7" type="ORF">PVAG01_05851</name>
</gene>
<dbReference type="Pfam" id="PF00389">
    <property type="entry name" value="2-Hacid_dh"/>
    <property type="match status" value="1"/>
</dbReference>
<dbReference type="Proteomes" id="UP001629113">
    <property type="component" value="Unassembled WGS sequence"/>
</dbReference>
<evidence type="ECO:0000256" key="1">
    <source>
        <dbReference type="ARBA" id="ARBA00005854"/>
    </source>
</evidence>
<evidence type="ECO:0000256" key="3">
    <source>
        <dbReference type="ARBA" id="ARBA00023027"/>
    </source>
</evidence>
<proteinExistence type="inferred from homology"/>
<keyword evidence="8" id="KW-1185">Reference proteome</keyword>
<keyword evidence="2 4" id="KW-0560">Oxidoreductase</keyword>
<keyword evidence="3" id="KW-0520">NAD</keyword>
<comment type="caution">
    <text evidence="7">The sequence shown here is derived from an EMBL/GenBank/DDBJ whole genome shotgun (WGS) entry which is preliminary data.</text>
</comment>
<protein>
    <submittedName>
        <fullName evidence="7">D-lactate dehydrogenase</fullName>
    </submittedName>
</protein>
<dbReference type="InterPro" id="IPR006139">
    <property type="entry name" value="D-isomer_2_OHA_DH_cat_dom"/>
</dbReference>
<dbReference type="InterPro" id="IPR029752">
    <property type="entry name" value="D-isomer_DH_CS1"/>
</dbReference>
<organism evidence="7 8">
    <name type="scientific">Phlyctema vagabunda</name>
    <dbReference type="NCBI Taxonomy" id="108571"/>
    <lineage>
        <taxon>Eukaryota</taxon>
        <taxon>Fungi</taxon>
        <taxon>Dikarya</taxon>
        <taxon>Ascomycota</taxon>
        <taxon>Pezizomycotina</taxon>
        <taxon>Leotiomycetes</taxon>
        <taxon>Helotiales</taxon>
        <taxon>Dermateaceae</taxon>
        <taxon>Phlyctema</taxon>
    </lineage>
</organism>
<comment type="similarity">
    <text evidence="1 4">Belongs to the D-isomer specific 2-hydroxyacid dehydrogenase family.</text>
</comment>
<dbReference type="SUPFAM" id="SSF51735">
    <property type="entry name" value="NAD(P)-binding Rossmann-fold domains"/>
    <property type="match status" value="1"/>
</dbReference>
<evidence type="ECO:0000256" key="4">
    <source>
        <dbReference type="RuleBase" id="RU003719"/>
    </source>
</evidence>
<evidence type="ECO:0000313" key="8">
    <source>
        <dbReference type="Proteomes" id="UP001629113"/>
    </source>
</evidence>
<dbReference type="PANTHER" id="PTHR43026:SF1">
    <property type="entry name" value="2-HYDROXYACID DEHYDROGENASE HOMOLOG 1-RELATED"/>
    <property type="match status" value="1"/>
</dbReference>
<dbReference type="PANTHER" id="PTHR43026">
    <property type="entry name" value="2-HYDROXYACID DEHYDROGENASE HOMOLOG 1-RELATED"/>
    <property type="match status" value="1"/>
</dbReference>
<dbReference type="InterPro" id="IPR029753">
    <property type="entry name" value="D-isomer_DH_CS"/>
</dbReference>
<feature type="domain" description="D-isomer specific 2-hydroxyacid dehydrogenase catalytic" evidence="5">
    <location>
        <begin position="4"/>
        <end position="331"/>
    </location>
</feature>